<keyword evidence="3" id="KW-1185">Reference proteome</keyword>
<gene>
    <name evidence="2" type="ORF">SAMN05444410_11484</name>
</gene>
<dbReference type="Proteomes" id="UP000198711">
    <property type="component" value="Unassembled WGS sequence"/>
</dbReference>
<proteinExistence type="predicted"/>
<evidence type="ECO:0008006" key="4">
    <source>
        <dbReference type="Google" id="ProtNLM"/>
    </source>
</evidence>
<evidence type="ECO:0000313" key="3">
    <source>
        <dbReference type="Proteomes" id="UP000198711"/>
    </source>
</evidence>
<reference evidence="2 3" key="1">
    <citation type="submission" date="2016-10" db="EMBL/GenBank/DDBJ databases">
        <authorList>
            <person name="Varghese N."/>
            <person name="Submissions S."/>
        </authorList>
    </citation>
    <scope>NUCLEOTIDE SEQUENCE [LARGE SCALE GENOMIC DNA]</scope>
    <source>
        <strain evidence="2 3">DSM 25353</strain>
    </source>
</reference>
<name>A0A8X8IEP8_9BACT</name>
<evidence type="ECO:0000256" key="1">
    <source>
        <dbReference type="SAM" id="SignalP"/>
    </source>
</evidence>
<dbReference type="RefSeq" id="WP_092725769.1">
    <property type="nucleotide sequence ID" value="NZ_FNNO01000014.1"/>
</dbReference>
<sequence>MRKLLTICCFLLCITSLISCGKGPDTAPSEENLNIKLNTANPATSTSSSYQFTVEVLSRMPAAGVKINITAKREDNSTVVFTQDLSSSTAVNSVTVSPLPMGQVFCTVAVTVTSATTSTNTRNGNFRVVWK</sequence>
<feature type="chain" id="PRO_5036481321" description="Ig-like domain-containing protein" evidence="1">
    <location>
        <begin position="22"/>
        <end position="131"/>
    </location>
</feature>
<dbReference type="EMBL" id="FNNO01000014">
    <property type="protein sequence ID" value="SDX37805.1"/>
    <property type="molecule type" value="Genomic_DNA"/>
</dbReference>
<feature type="signal peptide" evidence="1">
    <location>
        <begin position="1"/>
        <end position="21"/>
    </location>
</feature>
<keyword evidence="1" id="KW-0732">Signal</keyword>
<dbReference type="AlphaFoldDB" id="A0A8X8IEP8"/>
<accession>A0A8X8IEP8</accession>
<evidence type="ECO:0000313" key="2">
    <source>
        <dbReference type="EMBL" id="SDX37805.1"/>
    </source>
</evidence>
<organism evidence="2 3">
    <name type="scientific">Hydrobacter penzbergensis</name>
    <dbReference type="NCBI Taxonomy" id="1235997"/>
    <lineage>
        <taxon>Bacteria</taxon>
        <taxon>Pseudomonadati</taxon>
        <taxon>Bacteroidota</taxon>
        <taxon>Chitinophagia</taxon>
        <taxon>Chitinophagales</taxon>
        <taxon>Chitinophagaceae</taxon>
        <taxon>Hydrobacter</taxon>
    </lineage>
</organism>
<protein>
    <recommendedName>
        <fullName evidence="4">Ig-like domain-containing protein</fullName>
    </recommendedName>
</protein>
<dbReference type="PROSITE" id="PS51257">
    <property type="entry name" value="PROKAR_LIPOPROTEIN"/>
    <property type="match status" value="1"/>
</dbReference>
<comment type="caution">
    <text evidence="2">The sequence shown here is derived from an EMBL/GenBank/DDBJ whole genome shotgun (WGS) entry which is preliminary data.</text>
</comment>